<name>A0A6A1W543_9ROSI</name>
<feature type="domain" description="Reverse transcriptase zinc-binding" evidence="2">
    <location>
        <begin position="337"/>
        <end position="429"/>
    </location>
</feature>
<organism evidence="3 4">
    <name type="scientific">Morella rubra</name>
    <name type="common">Chinese bayberry</name>
    <dbReference type="NCBI Taxonomy" id="262757"/>
    <lineage>
        <taxon>Eukaryota</taxon>
        <taxon>Viridiplantae</taxon>
        <taxon>Streptophyta</taxon>
        <taxon>Embryophyta</taxon>
        <taxon>Tracheophyta</taxon>
        <taxon>Spermatophyta</taxon>
        <taxon>Magnoliopsida</taxon>
        <taxon>eudicotyledons</taxon>
        <taxon>Gunneridae</taxon>
        <taxon>Pentapetalae</taxon>
        <taxon>rosids</taxon>
        <taxon>fabids</taxon>
        <taxon>Fagales</taxon>
        <taxon>Myricaceae</taxon>
        <taxon>Morella</taxon>
    </lineage>
</organism>
<evidence type="ECO:0000259" key="2">
    <source>
        <dbReference type="Pfam" id="PF13966"/>
    </source>
</evidence>
<keyword evidence="1" id="KW-0472">Membrane</keyword>
<dbReference type="EMBL" id="RXIC02000021">
    <property type="protein sequence ID" value="KAB1219217.1"/>
    <property type="molecule type" value="Genomic_DNA"/>
</dbReference>
<evidence type="ECO:0000313" key="4">
    <source>
        <dbReference type="Proteomes" id="UP000516437"/>
    </source>
</evidence>
<dbReference type="AlphaFoldDB" id="A0A6A1W543"/>
<comment type="caution">
    <text evidence="3">The sequence shown here is derived from an EMBL/GenBank/DDBJ whole genome shotgun (WGS) entry which is preliminary data.</text>
</comment>
<evidence type="ECO:0000256" key="1">
    <source>
        <dbReference type="SAM" id="Phobius"/>
    </source>
</evidence>
<dbReference type="PANTHER" id="PTHR33116:SF86">
    <property type="entry name" value="REVERSE TRANSCRIPTASE DOMAIN-CONTAINING PROTEIN"/>
    <property type="match status" value="1"/>
</dbReference>
<proteinExistence type="predicted"/>
<keyword evidence="4" id="KW-1185">Reference proteome</keyword>
<keyword evidence="1" id="KW-1133">Transmembrane helix</keyword>
<dbReference type="Proteomes" id="UP000516437">
    <property type="component" value="Chromosome 3"/>
</dbReference>
<protein>
    <recommendedName>
        <fullName evidence="2">Reverse transcriptase zinc-binding domain-containing protein</fullName>
    </recommendedName>
</protein>
<accession>A0A6A1W543</accession>
<dbReference type="PANTHER" id="PTHR33116">
    <property type="entry name" value="REVERSE TRANSCRIPTASE ZINC-BINDING DOMAIN-CONTAINING PROTEIN-RELATED-RELATED"/>
    <property type="match status" value="1"/>
</dbReference>
<dbReference type="OrthoDB" id="1750433at2759"/>
<gene>
    <name evidence="3" type="ORF">CJ030_MR3G001300</name>
</gene>
<dbReference type="Pfam" id="PF13966">
    <property type="entry name" value="zf-RVT"/>
    <property type="match status" value="1"/>
</dbReference>
<reference evidence="3 4" key="1">
    <citation type="journal article" date="2019" name="Plant Biotechnol. J.">
        <title>The red bayberry genome and genetic basis of sex determination.</title>
        <authorList>
            <person name="Jia H.M."/>
            <person name="Jia H.J."/>
            <person name="Cai Q.L."/>
            <person name="Wang Y."/>
            <person name="Zhao H.B."/>
            <person name="Yang W.F."/>
            <person name="Wang G.Y."/>
            <person name="Li Y.H."/>
            <person name="Zhan D.L."/>
            <person name="Shen Y.T."/>
            <person name="Niu Q.F."/>
            <person name="Chang L."/>
            <person name="Qiu J."/>
            <person name="Zhao L."/>
            <person name="Xie H.B."/>
            <person name="Fu W.Y."/>
            <person name="Jin J."/>
            <person name="Li X.W."/>
            <person name="Jiao Y."/>
            <person name="Zhou C.C."/>
            <person name="Tu T."/>
            <person name="Chai C.Y."/>
            <person name="Gao J.L."/>
            <person name="Fan L.J."/>
            <person name="van de Weg E."/>
            <person name="Wang J.Y."/>
            <person name="Gao Z.S."/>
        </authorList>
    </citation>
    <scope>NUCLEOTIDE SEQUENCE [LARGE SCALE GENOMIC DNA]</scope>
    <source>
        <tissue evidence="3">Leaves</tissue>
    </source>
</reference>
<feature type="transmembrane region" description="Helical" evidence="1">
    <location>
        <begin position="630"/>
        <end position="649"/>
    </location>
</feature>
<keyword evidence="1" id="KW-0812">Transmembrane</keyword>
<evidence type="ECO:0000313" key="3">
    <source>
        <dbReference type="EMBL" id="KAB1219217.1"/>
    </source>
</evidence>
<dbReference type="InterPro" id="IPR026960">
    <property type="entry name" value="RVT-Znf"/>
</dbReference>
<sequence>MFADDLIFFTRANGREIRSIKYILQKYEQWSGQKVNYQKSSVTFSRNTLLVVQTQLCDELGLKKMRLGSKYLGLPLIMPRSKIQVFNVIREKVLKKLAGWQSKVLSQAGRTLLLRSTAAAMPQYHMASLLLPKTWCEELDRHFKNFFWGFGTDGSRHFTPVAWSRICLPKPWGGVGLRKLFDINRALLAKLGWSLLANPDQLWARIIKAKYYRNSTFLSAFFGSRSSWAWQGLIQVRSLIQKGLCWVPSGGSSILALVDPWVPFLEEGKPIGRSDIEQPFLSITMAELFDFDHNYWKQDLIDSLFEVSSAQAICNLDPLLLGAEDSCVWLPDPRGVFTVQSTYNLLKQDAGITSVFEEKDWRFLWQLKIQDRLKLFLWRCALDAFPFRGKIQAIVGRGNDEYGLCPLCSDFCETGLHLFFSCRVAKALWRECAWPLHVEQLPFDYLAQLVRTLSQPHRFLHVFEDRQRDFSLCVAIVLDSIWFWRNRVVHQGLEVDVLKMVRMTHRHYFEHLQAWRISATASSTVWFPPLQGRLKYNVDVAIRGRAAILVAVFRDSGGSLCQMYTEQFPSINSLFGESSSLVAATNIALSMGWKAVDFETDCQGLCAMILDCEVDPGPLLHSQLLVLREFFLIMLIALLCGFPVGLISLRIV</sequence>